<dbReference type="EMBL" id="JASCZI010000221">
    <property type="protein sequence ID" value="MED6110190.1"/>
    <property type="molecule type" value="Genomic_DNA"/>
</dbReference>
<reference evidence="1 2" key="1">
    <citation type="journal article" date="2023" name="Plants (Basel)">
        <title>Bridging the Gap: Combining Genomics and Transcriptomics Approaches to Understand Stylosanthes scabra, an Orphan Legume from the Brazilian Caatinga.</title>
        <authorList>
            <person name="Ferreira-Neto J.R.C."/>
            <person name="da Silva M.D."/>
            <person name="Binneck E."/>
            <person name="de Melo N.F."/>
            <person name="da Silva R.H."/>
            <person name="de Melo A.L.T.M."/>
            <person name="Pandolfi V."/>
            <person name="Bustamante F.O."/>
            <person name="Brasileiro-Vidal A.C."/>
            <person name="Benko-Iseppon A.M."/>
        </authorList>
    </citation>
    <scope>NUCLEOTIDE SEQUENCE [LARGE SCALE GENOMIC DNA]</scope>
    <source>
        <tissue evidence="1">Leaves</tissue>
    </source>
</reference>
<organism evidence="1 2">
    <name type="scientific">Stylosanthes scabra</name>
    <dbReference type="NCBI Taxonomy" id="79078"/>
    <lineage>
        <taxon>Eukaryota</taxon>
        <taxon>Viridiplantae</taxon>
        <taxon>Streptophyta</taxon>
        <taxon>Embryophyta</taxon>
        <taxon>Tracheophyta</taxon>
        <taxon>Spermatophyta</taxon>
        <taxon>Magnoliopsida</taxon>
        <taxon>eudicotyledons</taxon>
        <taxon>Gunneridae</taxon>
        <taxon>Pentapetalae</taxon>
        <taxon>rosids</taxon>
        <taxon>fabids</taxon>
        <taxon>Fabales</taxon>
        <taxon>Fabaceae</taxon>
        <taxon>Papilionoideae</taxon>
        <taxon>50 kb inversion clade</taxon>
        <taxon>dalbergioids sensu lato</taxon>
        <taxon>Dalbergieae</taxon>
        <taxon>Pterocarpus clade</taxon>
        <taxon>Stylosanthes</taxon>
    </lineage>
</organism>
<comment type="caution">
    <text evidence="1">The sequence shown here is derived from an EMBL/GenBank/DDBJ whole genome shotgun (WGS) entry which is preliminary data.</text>
</comment>
<gene>
    <name evidence="1" type="ORF">PIB30_040677</name>
</gene>
<protein>
    <recommendedName>
        <fullName evidence="3">RNase H type-1 domain-containing protein</fullName>
    </recommendedName>
</protein>
<dbReference type="Proteomes" id="UP001341840">
    <property type="component" value="Unassembled WGS sequence"/>
</dbReference>
<accession>A0ABU6QES3</accession>
<evidence type="ECO:0008006" key="3">
    <source>
        <dbReference type="Google" id="ProtNLM"/>
    </source>
</evidence>
<name>A0ABU6QES3_9FABA</name>
<proteinExistence type="predicted"/>
<evidence type="ECO:0000313" key="2">
    <source>
        <dbReference type="Proteomes" id="UP001341840"/>
    </source>
</evidence>
<sequence>MNGELIECTSKDEAVLCGVEIAVQFLLEEANLVGDEAVILSDCKDIVRYGSNGNKLQDQNPALGVSGLSSRDLKQVTRNGDYLLAAEQMKRRFEDGKLCGVVDAFS</sequence>
<evidence type="ECO:0000313" key="1">
    <source>
        <dbReference type="EMBL" id="MED6110190.1"/>
    </source>
</evidence>
<keyword evidence="2" id="KW-1185">Reference proteome</keyword>